<dbReference type="PROSITE" id="PS51257">
    <property type="entry name" value="PROKAR_LIPOPROTEIN"/>
    <property type="match status" value="1"/>
</dbReference>
<evidence type="ECO:0000256" key="8">
    <source>
        <dbReference type="SAM" id="SignalP"/>
    </source>
</evidence>
<accession>A0ABN0W6G5</accession>
<keyword evidence="4" id="KW-0564">Palmitate</keyword>
<comment type="caution">
    <text evidence="9">The sequence shown here is derived from an EMBL/GenBank/DDBJ whole genome shotgun (WGS) entry which is preliminary data.</text>
</comment>
<evidence type="ECO:0000256" key="1">
    <source>
        <dbReference type="ARBA" id="ARBA00004635"/>
    </source>
</evidence>
<evidence type="ECO:0000256" key="3">
    <source>
        <dbReference type="ARBA" id="ARBA00023136"/>
    </source>
</evidence>
<evidence type="ECO:0000313" key="9">
    <source>
        <dbReference type="EMBL" id="GAA0326890.1"/>
    </source>
</evidence>
<evidence type="ECO:0000256" key="7">
    <source>
        <dbReference type="SAM" id="MobiDB-lite"/>
    </source>
</evidence>
<comment type="similarity">
    <text evidence="6">Belongs to the nlpA lipoprotein family.</text>
</comment>
<dbReference type="EMBL" id="BAAADJ010000017">
    <property type="protein sequence ID" value="GAA0326890.1"/>
    <property type="molecule type" value="Genomic_DNA"/>
</dbReference>
<keyword evidence="5 6" id="KW-0449">Lipoprotein</keyword>
<dbReference type="InterPro" id="IPR004872">
    <property type="entry name" value="Lipoprotein_NlpA"/>
</dbReference>
<dbReference type="PANTHER" id="PTHR30429">
    <property type="entry name" value="D-METHIONINE-BINDING LIPOPROTEIN METQ"/>
    <property type="match status" value="1"/>
</dbReference>
<dbReference type="PANTHER" id="PTHR30429:SF0">
    <property type="entry name" value="METHIONINE-BINDING LIPOPROTEIN METQ"/>
    <property type="match status" value="1"/>
</dbReference>
<dbReference type="Gene3D" id="3.40.190.10">
    <property type="entry name" value="Periplasmic binding protein-like II"/>
    <property type="match status" value="2"/>
</dbReference>
<sequence>MKKWLTLLLIATFALVLAACGTADDEGAQGNGAATNETADENNEAANEGEKTTLVVGASNVPHAEILEQAQPLLAEKGIELEIEEYTDYIFPNQDLDNGTLDANYFQHIPYLEAQMEEHGYGFVNAGGIHIEPIGVYSQKHESLQDLPDGAVILMSNSIPDHGRILSMLENEGLIKLDPEVEKTKAEIKDIIENDKNLEFEYDYEAALLPQLYQSGEGDAVLINSNYAIDNGINPVEDAIALENEQSPYVNVIAVRKGDENSEAIQALIEVLRSEEIQNFILEEYEGAVVPVAGE</sequence>
<protein>
    <recommendedName>
        <fullName evidence="6">Lipoprotein</fullName>
    </recommendedName>
</protein>
<dbReference type="PIRSF" id="PIRSF002854">
    <property type="entry name" value="MetQ"/>
    <property type="match status" value="1"/>
</dbReference>
<comment type="subcellular location">
    <subcellularLocation>
        <location evidence="1">Membrane</location>
        <topology evidence="1">Lipid-anchor</topology>
    </subcellularLocation>
</comment>
<dbReference type="Proteomes" id="UP001500782">
    <property type="component" value="Unassembled WGS sequence"/>
</dbReference>
<reference evidence="9 10" key="1">
    <citation type="journal article" date="2019" name="Int. J. Syst. Evol. Microbiol.">
        <title>The Global Catalogue of Microorganisms (GCM) 10K type strain sequencing project: providing services to taxonomists for standard genome sequencing and annotation.</title>
        <authorList>
            <consortium name="The Broad Institute Genomics Platform"/>
            <consortium name="The Broad Institute Genome Sequencing Center for Infectious Disease"/>
            <person name="Wu L."/>
            <person name="Ma J."/>
        </authorList>
    </citation>
    <scope>NUCLEOTIDE SEQUENCE [LARGE SCALE GENOMIC DNA]</scope>
    <source>
        <strain evidence="9 10">JCM 9731</strain>
    </source>
</reference>
<evidence type="ECO:0000256" key="5">
    <source>
        <dbReference type="ARBA" id="ARBA00023288"/>
    </source>
</evidence>
<keyword evidence="3" id="KW-0472">Membrane</keyword>
<evidence type="ECO:0000256" key="4">
    <source>
        <dbReference type="ARBA" id="ARBA00023139"/>
    </source>
</evidence>
<dbReference type="SUPFAM" id="SSF53850">
    <property type="entry name" value="Periplasmic binding protein-like II"/>
    <property type="match status" value="1"/>
</dbReference>
<gene>
    <name evidence="9" type="primary">metQ</name>
    <name evidence="9" type="ORF">GCM10008967_16770</name>
</gene>
<evidence type="ECO:0000256" key="6">
    <source>
        <dbReference type="PIRNR" id="PIRNR002854"/>
    </source>
</evidence>
<name>A0ABN0W6G5_9BACI</name>
<feature type="signal peptide" evidence="8">
    <location>
        <begin position="1"/>
        <end position="18"/>
    </location>
</feature>
<feature type="region of interest" description="Disordered" evidence="7">
    <location>
        <begin position="27"/>
        <end position="49"/>
    </location>
</feature>
<evidence type="ECO:0000313" key="10">
    <source>
        <dbReference type="Proteomes" id="UP001500782"/>
    </source>
</evidence>
<proteinExistence type="inferred from homology"/>
<keyword evidence="2 8" id="KW-0732">Signal</keyword>
<organism evidence="9 10">
    <name type="scientific">Bacillus carboniphilus</name>
    <dbReference type="NCBI Taxonomy" id="86663"/>
    <lineage>
        <taxon>Bacteria</taxon>
        <taxon>Bacillati</taxon>
        <taxon>Bacillota</taxon>
        <taxon>Bacilli</taxon>
        <taxon>Bacillales</taxon>
        <taxon>Bacillaceae</taxon>
        <taxon>Bacillus</taxon>
    </lineage>
</organism>
<keyword evidence="10" id="KW-1185">Reference proteome</keyword>
<feature type="chain" id="PRO_5045507827" description="Lipoprotein" evidence="8">
    <location>
        <begin position="19"/>
        <end position="295"/>
    </location>
</feature>
<evidence type="ECO:0000256" key="2">
    <source>
        <dbReference type="ARBA" id="ARBA00022729"/>
    </source>
</evidence>
<dbReference type="Pfam" id="PF03180">
    <property type="entry name" value="Lipoprotein_9"/>
    <property type="match status" value="1"/>
</dbReference>
<dbReference type="RefSeq" id="WP_343798114.1">
    <property type="nucleotide sequence ID" value="NZ_BAAADJ010000017.1"/>
</dbReference>